<evidence type="ECO:0000256" key="1">
    <source>
        <dbReference type="ARBA" id="ARBA00022729"/>
    </source>
</evidence>
<organism evidence="2 3">
    <name type="scientific">Marinobacter nauticus</name>
    <name type="common">Marinobacter hydrocarbonoclasticus</name>
    <name type="synonym">Marinobacter aquaeolei</name>
    <dbReference type="NCBI Taxonomy" id="2743"/>
    <lineage>
        <taxon>Bacteria</taxon>
        <taxon>Pseudomonadati</taxon>
        <taxon>Pseudomonadota</taxon>
        <taxon>Gammaproteobacteria</taxon>
        <taxon>Pseudomonadales</taxon>
        <taxon>Marinobacteraceae</taxon>
        <taxon>Marinobacter</taxon>
    </lineage>
</organism>
<dbReference type="RefSeq" id="WP_072676635.1">
    <property type="nucleotide sequence ID" value="NZ_MPKY01000001.1"/>
</dbReference>
<dbReference type="AlphaFoldDB" id="A0A1M2UWH7"/>
<evidence type="ECO:0000313" key="3">
    <source>
        <dbReference type="Proteomes" id="UP000183986"/>
    </source>
</evidence>
<keyword evidence="3" id="KW-1185">Reference proteome</keyword>
<dbReference type="OrthoDB" id="8690069at2"/>
<dbReference type="EMBL" id="MPKY01000001">
    <property type="protein sequence ID" value="OJS99642.1"/>
    <property type="molecule type" value="Genomic_DNA"/>
</dbReference>
<dbReference type="PANTHER" id="PTHR33376:SF5">
    <property type="entry name" value="EXTRACYTOPLASMIC SOLUTE RECEPTOR PROTEIN"/>
    <property type="match status" value="1"/>
</dbReference>
<reference evidence="2" key="1">
    <citation type="submission" date="2016-11" db="EMBL/GenBank/DDBJ databases">
        <title>Draft Genome Sequence of Marinobacter hydrocarbonoclasticus strain STW2, a polyaromatic aromatic hydrocarbon degrading and denitrifying bacterium from rhizosphere of Seagrass Enhalus acodoides.</title>
        <authorList>
            <person name="Ling J."/>
            <person name="Dong J."/>
        </authorList>
    </citation>
    <scope>NUCLEOTIDE SEQUENCE [LARGE SCALE GENOMIC DNA]</scope>
    <source>
        <strain evidence="2">STW2</strain>
    </source>
</reference>
<accession>A0A1M2UWH7</accession>
<comment type="caution">
    <text evidence="2">The sequence shown here is derived from an EMBL/GenBank/DDBJ whole genome shotgun (WGS) entry which is preliminary data.</text>
</comment>
<dbReference type="InterPro" id="IPR018389">
    <property type="entry name" value="DctP_fam"/>
</dbReference>
<dbReference type="PANTHER" id="PTHR33376">
    <property type="match status" value="1"/>
</dbReference>
<dbReference type="NCBIfam" id="NF037995">
    <property type="entry name" value="TRAP_S1"/>
    <property type="match status" value="1"/>
</dbReference>
<name>A0A1M2UWH7_MARNT</name>
<dbReference type="Pfam" id="PF03480">
    <property type="entry name" value="DctP"/>
    <property type="match status" value="1"/>
</dbReference>
<sequence length="351" mass="39812">MIKNHVRHWLALAACSLMLSGCSDDPAPGDQGSLQPISEKYPITWRFALEEIEGSVQHQYAEAFRAHIEDISDGLIEVDVFPYGSLGTSTQLTELARNGSVNLAFASPGHLADTVPESGIFNLHFLMPEQPEAARQLLEAPELISQFQQPYQQTGLQLLGFIPEGWMTWTANQPLRSPDDFQGLRIRTMTSNIAAEAYRAYGAEPVQTPYSQVYSDLQLRKIDGQANPVFAIEEMDFHEVQTTLTMAQASYFVASIVSNQQWYNNLPEQERTWLNEAVRDLAEFAWDSQEALNQQRLERMVETGGIQVIRLNQEERERFRQASLPVRDKYLEQTGETGRALLEFVDEWTQP</sequence>
<dbReference type="PROSITE" id="PS51257">
    <property type="entry name" value="PROKAR_LIPOPROTEIN"/>
    <property type="match status" value="1"/>
</dbReference>
<evidence type="ECO:0000313" key="2">
    <source>
        <dbReference type="EMBL" id="OJS99642.1"/>
    </source>
</evidence>
<keyword evidence="1" id="KW-0732">Signal</keyword>
<dbReference type="GO" id="GO:0055085">
    <property type="term" value="P:transmembrane transport"/>
    <property type="evidence" value="ECO:0007669"/>
    <property type="project" value="InterPro"/>
</dbReference>
<gene>
    <name evidence="2" type="ORF">BEE62_05835</name>
</gene>
<dbReference type="Gene3D" id="3.40.190.170">
    <property type="entry name" value="Bacterial extracellular solute-binding protein, family 7"/>
    <property type="match status" value="1"/>
</dbReference>
<proteinExistence type="predicted"/>
<dbReference type="Proteomes" id="UP000183986">
    <property type="component" value="Unassembled WGS sequence"/>
</dbReference>
<dbReference type="InterPro" id="IPR038404">
    <property type="entry name" value="TRAP_DctP_sf"/>
</dbReference>
<protein>
    <submittedName>
        <fullName evidence="2">C4-dicarboxylate ABC transporter</fullName>
    </submittedName>
</protein>